<reference evidence="2" key="2">
    <citation type="submission" date="2021-05" db="EMBL/GenBank/DDBJ databases">
        <authorList>
            <person name="Moolhuijzen P.M."/>
            <person name="Moffat C.S."/>
        </authorList>
    </citation>
    <scope>NUCLEOTIDE SEQUENCE</scope>
    <source>
        <strain evidence="2">86-124</strain>
    </source>
</reference>
<organism evidence="1 3">
    <name type="scientific">Pyrenophora tritici-repentis</name>
    <dbReference type="NCBI Taxonomy" id="45151"/>
    <lineage>
        <taxon>Eukaryota</taxon>
        <taxon>Fungi</taxon>
        <taxon>Dikarya</taxon>
        <taxon>Ascomycota</taxon>
        <taxon>Pezizomycotina</taxon>
        <taxon>Dothideomycetes</taxon>
        <taxon>Pleosporomycetidae</taxon>
        <taxon>Pleosporales</taxon>
        <taxon>Pleosporineae</taxon>
        <taxon>Pleosporaceae</taxon>
        <taxon>Pyrenophora</taxon>
    </lineage>
</organism>
<reference evidence="1 3" key="1">
    <citation type="journal article" date="2018" name="BMC Genomics">
        <title>Comparative genomics of the wheat fungal pathogen Pyrenophora tritici-repentis reveals chromosomal variations and genome plasticity.</title>
        <authorList>
            <person name="Moolhuijzen P."/>
            <person name="See P.T."/>
            <person name="Hane J.K."/>
            <person name="Shi G."/>
            <person name="Liu Z."/>
            <person name="Oliver R.P."/>
            <person name="Moffat C.S."/>
        </authorList>
    </citation>
    <scope>NUCLEOTIDE SEQUENCE [LARGE SCALE GENOMIC DNA]</scope>
    <source>
        <strain evidence="1">M4</strain>
    </source>
</reference>
<dbReference type="AlphaFoldDB" id="A0A317AB22"/>
<keyword evidence="4" id="KW-1185">Reference proteome</keyword>
<protein>
    <submittedName>
        <fullName evidence="1">Uncharacterized protein</fullName>
    </submittedName>
</protein>
<evidence type="ECO:0000313" key="2">
    <source>
        <dbReference type="EMBL" id="KAI1519873.1"/>
    </source>
</evidence>
<evidence type="ECO:0000313" key="3">
    <source>
        <dbReference type="Proteomes" id="UP000245464"/>
    </source>
</evidence>
<evidence type="ECO:0000313" key="4">
    <source>
        <dbReference type="Proteomes" id="UP000249757"/>
    </source>
</evidence>
<accession>A0A317AB22</accession>
<name>A0A317AB22_9PLEO</name>
<reference evidence="2" key="3">
    <citation type="journal article" date="2022" name="bioRxiv">
        <title>A global pangenome for the wheat fungal pathogen Pyrenophora tritici-repentis and prediction of effector protein structural homology.</title>
        <authorList>
            <person name="Moolhuijzen P."/>
            <person name="See P.T."/>
            <person name="Shi G."/>
            <person name="Powell H.R."/>
            <person name="Cockram J."/>
            <person name="Jorgensen L.N."/>
            <person name="Benslimane H."/>
            <person name="Strelkov S.E."/>
            <person name="Turner J."/>
            <person name="Liu Z."/>
            <person name="Moffat C.S."/>
        </authorList>
    </citation>
    <scope>NUCLEOTIDE SEQUENCE</scope>
    <source>
        <strain evidence="2">86-124</strain>
    </source>
</reference>
<dbReference type="Proteomes" id="UP000245464">
    <property type="component" value="Chromosome 1"/>
</dbReference>
<comment type="caution">
    <text evidence="1">The sequence shown here is derived from an EMBL/GenBank/DDBJ whole genome shotgun (WGS) entry which is preliminary data.</text>
</comment>
<dbReference type="Proteomes" id="UP000249757">
    <property type="component" value="Unassembled WGS sequence"/>
</dbReference>
<sequence>MPVPIHRSLVHSRAHFGGYNNPSLNAILKFWLGDENRSIGVSRKAQAHLIAKTKDPGINPDASFVAFSRAVPIYDCIKGTHPTIQEVPTLYLQTTFTEICLGLQKSKCTCLW</sequence>
<dbReference type="EMBL" id="NRDI02000001">
    <property type="protein sequence ID" value="KAI1519873.1"/>
    <property type="molecule type" value="Genomic_DNA"/>
</dbReference>
<reference evidence="4" key="4">
    <citation type="journal article" date="2022" name="Microb. Genom.">
        <title>A global pangenome for the wheat fungal pathogen Pyrenophora tritici-repentis and prediction of effector protein structural homology.</title>
        <authorList>
            <person name="Moolhuijzen P.M."/>
            <person name="See P.T."/>
            <person name="Shi G."/>
            <person name="Powell H.R."/>
            <person name="Cockram J."/>
            <person name="Jorgensen L.N."/>
            <person name="Benslimane H."/>
            <person name="Strelkov S.E."/>
            <person name="Turner J."/>
            <person name="Liu Z."/>
            <person name="Moffat C.S."/>
        </authorList>
    </citation>
    <scope>NUCLEOTIDE SEQUENCE [LARGE SCALE GENOMIC DNA]</scope>
</reference>
<evidence type="ECO:0000313" key="1">
    <source>
        <dbReference type="EMBL" id="KAF7576016.1"/>
    </source>
</evidence>
<gene>
    <name evidence="2" type="ORF">Ptr86124_000241</name>
    <name evidence="1" type="ORF">PtrM4_002560</name>
</gene>
<dbReference type="EMBL" id="NQIK02000001">
    <property type="protein sequence ID" value="KAF7576016.1"/>
    <property type="molecule type" value="Genomic_DNA"/>
</dbReference>
<proteinExistence type="predicted"/>